<dbReference type="Gramene" id="RZC70981">
    <property type="protein sequence ID" value="RZC70981"/>
    <property type="gene ID" value="C5167_034167"/>
</dbReference>
<keyword evidence="4" id="KW-1185">Reference proteome</keyword>
<dbReference type="GO" id="GO:0005737">
    <property type="term" value="C:cytoplasm"/>
    <property type="evidence" value="ECO:0007669"/>
    <property type="project" value="TreeGrafter"/>
</dbReference>
<feature type="region of interest" description="Disordered" evidence="2">
    <location>
        <begin position="108"/>
        <end position="138"/>
    </location>
</feature>
<protein>
    <submittedName>
        <fullName evidence="3">Uncharacterized protein</fullName>
    </submittedName>
</protein>
<evidence type="ECO:0000313" key="3">
    <source>
        <dbReference type="EMBL" id="RZC70981.1"/>
    </source>
</evidence>
<proteinExistence type="inferred from homology"/>
<organism evidence="3 4">
    <name type="scientific">Papaver somniferum</name>
    <name type="common">Opium poppy</name>
    <dbReference type="NCBI Taxonomy" id="3469"/>
    <lineage>
        <taxon>Eukaryota</taxon>
        <taxon>Viridiplantae</taxon>
        <taxon>Streptophyta</taxon>
        <taxon>Embryophyta</taxon>
        <taxon>Tracheophyta</taxon>
        <taxon>Spermatophyta</taxon>
        <taxon>Magnoliopsida</taxon>
        <taxon>Ranunculales</taxon>
        <taxon>Papaveraceae</taxon>
        <taxon>Papaveroideae</taxon>
        <taxon>Papaver</taxon>
    </lineage>
</organism>
<evidence type="ECO:0000313" key="4">
    <source>
        <dbReference type="Proteomes" id="UP000316621"/>
    </source>
</evidence>
<dbReference type="AlphaFoldDB" id="A0A4Y7KFP9"/>
<evidence type="ECO:0000256" key="2">
    <source>
        <dbReference type="SAM" id="MobiDB-lite"/>
    </source>
</evidence>
<accession>A0A4Y7KFP9</accession>
<dbReference type="OMA" id="CAKEEGS"/>
<evidence type="ECO:0000256" key="1">
    <source>
        <dbReference type="ARBA" id="ARBA00010016"/>
    </source>
</evidence>
<dbReference type="STRING" id="3469.A0A4Y7KFP9"/>
<feature type="non-terminal residue" evidence="3">
    <location>
        <position position="292"/>
    </location>
</feature>
<comment type="similarity">
    <text evidence="1">Belongs to the QWRF family.</text>
</comment>
<dbReference type="InterPro" id="IPR007573">
    <property type="entry name" value="QWRF"/>
</dbReference>
<feature type="region of interest" description="Disordered" evidence="2">
    <location>
        <begin position="1"/>
        <end position="24"/>
    </location>
</feature>
<dbReference type="Proteomes" id="UP000316621">
    <property type="component" value="Chromosome 7"/>
</dbReference>
<sequence>MENSSSRSRSRRYPASVIKRSPSPNLFLNRNDDRVSVPPNLPPLTPNNTTNKINYKTRNSVADDKAIEMAKIRRAKSVSKNCPSAWALYPGRSSPSSSTASAVLLKSPNNISEPANPNRKKMVTKSSSCGSDTDGGGHRGSTGGVFRYFRKVSCAKEEGSHRLRIFHTRLVQWRLVNACAEMLMAKRNSIAVMKLFNVWLRIYQMRKLMVEKRIQVEKPRQEVKLLQIINPQLNLLNKWSKIEKKNSEALTTLAGNLSSLSIRVPLINGRDGKAQEESLRVHLIQAANKTIL</sequence>
<dbReference type="GO" id="GO:0051225">
    <property type="term" value="P:spindle assembly"/>
    <property type="evidence" value="ECO:0007669"/>
    <property type="project" value="TreeGrafter"/>
</dbReference>
<dbReference type="Pfam" id="PF04484">
    <property type="entry name" value="QWRF"/>
    <property type="match status" value="1"/>
</dbReference>
<reference evidence="3 4" key="1">
    <citation type="journal article" date="2018" name="Science">
        <title>The opium poppy genome and morphinan production.</title>
        <authorList>
            <person name="Guo L."/>
            <person name="Winzer T."/>
            <person name="Yang X."/>
            <person name="Li Y."/>
            <person name="Ning Z."/>
            <person name="He Z."/>
            <person name="Teodor R."/>
            <person name="Lu Y."/>
            <person name="Bowser T.A."/>
            <person name="Graham I.A."/>
            <person name="Ye K."/>
        </authorList>
    </citation>
    <scope>NUCLEOTIDE SEQUENCE [LARGE SCALE GENOMIC DNA]</scope>
    <source>
        <strain evidence="4">cv. HN1</strain>
        <tissue evidence="3">Leaves</tissue>
    </source>
</reference>
<dbReference type="EMBL" id="CM010721">
    <property type="protein sequence ID" value="RZC70981.1"/>
    <property type="molecule type" value="Genomic_DNA"/>
</dbReference>
<dbReference type="GO" id="GO:0005880">
    <property type="term" value="C:nuclear microtubule"/>
    <property type="evidence" value="ECO:0007669"/>
    <property type="project" value="TreeGrafter"/>
</dbReference>
<name>A0A4Y7KFP9_PAPSO</name>
<dbReference type="PANTHER" id="PTHR31807:SF27">
    <property type="entry name" value="QWRF MOTIF-CONTAINING PROTEIN 7"/>
    <property type="match status" value="1"/>
</dbReference>
<gene>
    <name evidence="3" type="ORF">C5167_034167</name>
</gene>
<dbReference type="GO" id="GO:0008017">
    <property type="term" value="F:microtubule binding"/>
    <property type="evidence" value="ECO:0007669"/>
    <property type="project" value="TreeGrafter"/>
</dbReference>
<dbReference type="PANTHER" id="PTHR31807">
    <property type="entry name" value="AUGMIN FAMILY MEMBER"/>
    <property type="match status" value="1"/>
</dbReference>